<dbReference type="GO" id="GO:0042981">
    <property type="term" value="P:regulation of apoptotic process"/>
    <property type="evidence" value="ECO:0007669"/>
    <property type="project" value="InterPro"/>
</dbReference>
<reference evidence="7 8" key="1">
    <citation type="journal article" date="2018" name="Nat. Ecol. Evol.">
        <title>Shark genomes provide insights into elasmobranch evolution and the origin of vertebrates.</title>
        <authorList>
            <person name="Hara Y"/>
            <person name="Yamaguchi K"/>
            <person name="Onimaru K"/>
            <person name="Kadota M"/>
            <person name="Koyanagi M"/>
            <person name="Keeley SD"/>
            <person name="Tatsumi K"/>
            <person name="Tanaka K"/>
            <person name="Motone F"/>
            <person name="Kageyama Y"/>
            <person name="Nozu R"/>
            <person name="Adachi N"/>
            <person name="Nishimura O"/>
            <person name="Nakagawa R"/>
            <person name="Tanegashima C"/>
            <person name="Kiyatake I"/>
            <person name="Matsumoto R"/>
            <person name="Murakumo K"/>
            <person name="Nishida K"/>
            <person name="Terakita A"/>
            <person name="Kuratani S"/>
            <person name="Sato K"/>
            <person name="Hyodo S Kuraku.S."/>
        </authorList>
    </citation>
    <scope>NUCLEOTIDE SEQUENCE [LARGE SCALE GENOMIC DNA]</scope>
</reference>
<dbReference type="CDD" id="cd01671">
    <property type="entry name" value="CARD"/>
    <property type="match status" value="1"/>
</dbReference>
<proteinExistence type="predicted"/>
<organism evidence="7 8">
    <name type="scientific">Chiloscyllium punctatum</name>
    <name type="common">Brownbanded bambooshark</name>
    <name type="synonym">Hemiscyllium punctatum</name>
    <dbReference type="NCBI Taxonomy" id="137246"/>
    <lineage>
        <taxon>Eukaryota</taxon>
        <taxon>Metazoa</taxon>
        <taxon>Chordata</taxon>
        <taxon>Craniata</taxon>
        <taxon>Vertebrata</taxon>
        <taxon>Chondrichthyes</taxon>
        <taxon>Elasmobranchii</taxon>
        <taxon>Galeomorphii</taxon>
        <taxon>Galeoidea</taxon>
        <taxon>Orectolobiformes</taxon>
        <taxon>Hemiscylliidae</taxon>
        <taxon>Chiloscyllium</taxon>
    </lineage>
</organism>
<evidence type="ECO:0000313" key="8">
    <source>
        <dbReference type="Proteomes" id="UP000287033"/>
    </source>
</evidence>
<gene>
    <name evidence="7" type="ORF">chiPu_0005313</name>
</gene>
<sequence>MEDIRRSKLNLLQWLTNDPDFILQVVQEDGLITQREYQKLKAENDPEKRIINLLDIVIGKGSLSCENFIRILQKDKVKETYPKLTEWLSHREQAVKPSGQHFINADVHAAGGSFVVCPIIQTNQTLSTPNVSIPLNINSSKNDRSLPNSLTLGSTKEISVKELEDKVTDKKSFLFSNWGSLVQKVKHVDELADQMMGYGLTNEMYSEILSCKTSQEKMRKLLQYSTTTDVVSGHLFSALCALHNYVIQELIQ</sequence>
<accession>A0A401S921</accession>
<keyword evidence="5" id="KW-0395">Inflammatory response</keyword>
<evidence type="ECO:0000256" key="3">
    <source>
        <dbReference type="ARBA" id="ARBA00022588"/>
    </source>
</evidence>
<dbReference type="Proteomes" id="UP000287033">
    <property type="component" value="Unassembled WGS sequence"/>
</dbReference>
<dbReference type="InterPro" id="IPR001315">
    <property type="entry name" value="CARD"/>
</dbReference>
<dbReference type="Pfam" id="PF00619">
    <property type="entry name" value="CARD"/>
    <property type="match status" value="2"/>
</dbReference>
<dbReference type="STRING" id="137246.A0A401S921"/>
<dbReference type="PROSITE" id="PS50209">
    <property type="entry name" value="CARD"/>
    <property type="match status" value="1"/>
</dbReference>
<name>A0A401S921_CHIPU</name>
<comment type="subcellular location">
    <subcellularLocation>
        <location evidence="1">Cytoplasm</location>
        <location evidence="1">Cytosol</location>
    </subcellularLocation>
</comment>
<dbReference type="OrthoDB" id="9931598at2759"/>
<keyword evidence="4" id="KW-0391">Immunity</keyword>
<dbReference type="AlphaFoldDB" id="A0A401S921"/>
<evidence type="ECO:0000256" key="5">
    <source>
        <dbReference type="ARBA" id="ARBA00023198"/>
    </source>
</evidence>
<protein>
    <recommendedName>
        <fullName evidence="6">CARD domain-containing protein</fullName>
    </recommendedName>
</protein>
<keyword evidence="8" id="KW-1185">Reference proteome</keyword>
<dbReference type="Gene3D" id="1.10.533.10">
    <property type="entry name" value="Death Domain, Fas"/>
    <property type="match status" value="2"/>
</dbReference>
<feature type="domain" description="CARD" evidence="6">
    <location>
        <begin position="1"/>
        <end position="74"/>
    </location>
</feature>
<evidence type="ECO:0000256" key="1">
    <source>
        <dbReference type="ARBA" id="ARBA00004514"/>
    </source>
</evidence>
<comment type="caution">
    <text evidence="7">The sequence shown here is derived from an EMBL/GenBank/DDBJ whole genome shotgun (WGS) entry which is preliminary data.</text>
</comment>
<evidence type="ECO:0000256" key="2">
    <source>
        <dbReference type="ARBA" id="ARBA00022490"/>
    </source>
</evidence>
<dbReference type="InterPro" id="IPR011029">
    <property type="entry name" value="DEATH-like_dom_sf"/>
</dbReference>
<dbReference type="GO" id="GO:0005829">
    <property type="term" value="C:cytosol"/>
    <property type="evidence" value="ECO:0007669"/>
    <property type="project" value="UniProtKB-SubCell"/>
</dbReference>
<dbReference type="EMBL" id="BEZZ01000142">
    <property type="protein sequence ID" value="GCC26893.1"/>
    <property type="molecule type" value="Genomic_DNA"/>
</dbReference>
<evidence type="ECO:0000256" key="4">
    <source>
        <dbReference type="ARBA" id="ARBA00022859"/>
    </source>
</evidence>
<keyword evidence="2" id="KW-0963">Cytoplasm</keyword>
<keyword evidence="3" id="KW-0399">Innate immunity</keyword>
<evidence type="ECO:0000313" key="7">
    <source>
        <dbReference type="EMBL" id="GCC26893.1"/>
    </source>
</evidence>
<dbReference type="GO" id="GO:0006954">
    <property type="term" value="P:inflammatory response"/>
    <property type="evidence" value="ECO:0007669"/>
    <property type="project" value="UniProtKB-KW"/>
</dbReference>
<dbReference type="InterPro" id="IPR051249">
    <property type="entry name" value="NLRP_Inflammasome"/>
</dbReference>
<evidence type="ECO:0000259" key="6">
    <source>
        <dbReference type="PROSITE" id="PS50209"/>
    </source>
</evidence>
<dbReference type="SUPFAM" id="SSF47986">
    <property type="entry name" value="DEATH domain"/>
    <property type="match status" value="2"/>
</dbReference>
<dbReference type="OMA" id="WLTNDPD"/>
<dbReference type="PANTHER" id="PTHR46985:SF2">
    <property type="entry name" value="APOPTOSIS-ASSOCIATED SPECK-LIKE PROTEIN CONTAINING A CARD"/>
    <property type="match status" value="1"/>
</dbReference>
<dbReference type="GO" id="GO:0045087">
    <property type="term" value="P:innate immune response"/>
    <property type="evidence" value="ECO:0007669"/>
    <property type="project" value="UniProtKB-KW"/>
</dbReference>
<dbReference type="PANTHER" id="PTHR46985">
    <property type="entry name" value="NACHT, LRR AND PYD DOMAINS-CONTAINING PROTEIN 1"/>
    <property type="match status" value="1"/>
</dbReference>